<dbReference type="GO" id="GO:0008108">
    <property type="term" value="F:UDP-glucose:hexose-1-phosphate uridylyltransferase activity"/>
    <property type="evidence" value="ECO:0007669"/>
    <property type="project" value="UniProtKB-UniRule"/>
</dbReference>
<evidence type="ECO:0000256" key="9">
    <source>
        <dbReference type="ARBA" id="ARBA00022723"/>
    </source>
</evidence>
<evidence type="ECO:0000256" key="2">
    <source>
        <dbReference type="ARBA" id="ARBA00001947"/>
    </source>
</evidence>
<dbReference type="EMBL" id="JACCFO010000001">
    <property type="protein sequence ID" value="NYI97664.1"/>
    <property type="molecule type" value="Genomic_DNA"/>
</dbReference>
<dbReference type="InterPro" id="IPR001937">
    <property type="entry name" value="GalP_UDPtransf1"/>
</dbReference>
<evidence type="ECO:0000256" key="15">
    <source>
        <dbReference type="RuleBase" id="RU000506"/>
    </source>
</evidence>
<accession>A0A853BS12</accession>
<dbReference type="GO" id="GO:0033499">
    <property type="term" value="P:galactose catabolic process via UDP-galactose, Leloir pathway"/>
    <property type="evidence" value="ECO:0007669"/>
    <property type="project" value="TreeGrafter"/>
</dbReference>
<dbReference type="InterPro" id="IPR036265">
    <property type="entry name" value="HIT-like_sf"/>
</dbReference>
<dbReference type="PANTHER" id="PTHR11943:SF1">
    <property type="entry name" value="GALACTOSE-1-PHOSPHATE URIDYLYLTRANSFERASE"/>
    <property type="match status" value="1"/>
</dbReference>
<dbReference type="GO" id="GO:0005737">
    <property type="term" value="C:cytoplasm"/>
    <property type="evidence" value="ECO:0007669"/>
    <property type="project" value="TreeGrafter"/>
</dbReference>
<dbReference type="NCBIfam" id="TIGR00209">
    <property type="entry name" value="galT_1"/>
    <property type="match status" value="1"/>
</dbReference>
<dbReference type="UniPathway" id="UPA00214"/>
<feature type="active site" description="Tele-UMP-histidine intermediate" evidence="14">
    <location>
        <position position="195"/>
    </location>
</feature>
<keyword evidence="12 15" id="KW-0119">Carbohydrate metabolism</keyword>
<comment type="cofactor">
    <cofactor evidence="2">
        <name>Zn(2+)</name>
        <dbReference type="ChEBI" id="CHEBI:29105"/>
    </cofactor>
</comment>
<dbReference type="SUPFAM" id="SSF54197">
    <property type="entry name" value="HIT-like"/>
    <property type="match status" value="2"/>
</dbReference>
<dbReference type="EC" id="2.7.7.12" evidence="5 13"/>
<evidence type="ECO:0000256" key="3">
    <source>
        <dbReference type="ARBA" id="ARBA00004947"/>
    </source>
</evidence>
<sequence>MRTRQVYRSIGRLADGREIIYYDESPGTGRAEVADRRPLQPFAPGSQLRHDPLLDEWVALAAHRQDRTFLPPPDQCPLDPTSGDRLSEIPAPDYDVVVFENRFPSLAPSPGPLVAADGGDDPALVTRPGAGRCEVVCFTSDHTGSFADLSPERARTVIDVWADRTEVLAARADVAHVYPFENRGVEIGVTLQHPHGQIYAYPFVPPRIERMTATARAHRAAAGTNLFDDVVAAERAAGTRVVVQGEHWVGYVPAAARWPYEVRLFPLRRVPLLTALSDTERDDLALVYLDLLRAFDNLFRDGDPAAPPTPYIAAWHQAPVGADGAPDPEFGLHLQLFTLRRAPGKLKYLAGSESGMAAWINDVAPEAAAERIRAALPSNPAHPGTAPGDPANRQPATRPSEKEQP</sequence>
<evidence type="ECO:0000256" key="10">
    <source>
        <dbReference type="ARBA" id="ARBA00022833"/>
    </source>
</evidence>
<dbReference type="InterPro" id="IPR005850">
    <property type="entry name" value="GalP_Utransf_C"/>
</dbReference>
<evidence type="ECO:0000256" key="4">
    <source>
        <dbReference type="ARBA" id="ARBA00010951"/>
    </source>
</evidence>
<dbReference type="PIRSF" id="PIRSF000808">
    <property type="entry name" value="GalT"/>
    <property type="match status" value="1"/>
</dbReference>
<comment type="caution">
    <text evidence="19">The sequence shown here is derived from an EMBL/GenBank/DDBJ whole genome shotgun (WGS) entry which is preliminary data.</text>
</comment>
<evidence type="ECO:0000256" key="14">
    <source>
        <dbReference type="PIRSR" id="PIRSR000808-1"/>
    </source>
</evidence>
<protein>
    <recommendedName>
        <fullName evidence="6 13">Galactose-1-phosphate uridylyltransferase</fullName>
        <ecNumber evidence="5 13">2.7.7.12</ecNumber>
    </recommendedName>
</protein>
<dbReference type="Gene3D" id="3.30.428.10">
    <property type="entry name" value="HIT-like"/>
    <property type="match status" value="2"/>
</dbReference>
<gene>
    <name evidence="19" type="ORF">HNR12_003941</name>
</gene>
<comment type="similarity">
    <text evidence="4 15">Belongs to the galactose-1-phosphate uridylyltransferase type 1 family.</text>
</comment>
<dbReference type="PANTHER" id="PTHR11943">
    <property type="entry name" value="GALACTOSE-1-PHOSPHATE URIDYLYLTRANSFERASE"/>
    <property type="match status" value="1"/>
</dbReference>
<dbReference type="Proteomes" id="UP000575985">
    <property type="component" value="Unassembled WGS sequence"/>
</dbReference>
<comment type="pathway">
    <text evidence="3 15">Carbohydrate metabolism; galactose metabolism.</text>
</comment>
<keyword evidence="11 15" id="KW-0299">Galactose metabolism</keyword>
<keyword evidence="7 15" id="KW-0808">Transferase</keyword>
<reference evidence="19 20" key="1">
    <citation type="submission" date="2020-07" db="EMBL/GenBank/DDBJ databases">
        <title>Sequencing the genomes of 1000 actinobacteria strains.</title>
        <authorList>
            <person name="Klenk H.-P."/>
        </authorList>
    </citation>
    <scope>NUCLEOTIDE SEQUENCE [LARGE SCALE GENOMIC DNA]</scope>
    <source>
        <strain evidence="19 20">DSM 45927</strain>
    </source>
</reference>
<evidence type="ECO:0000259" key="17">
    <source>
        <dbReference type="Pfam" id="PF01087"/>
    </source>
</evidence>
<evidence type="ECO:0000313" key="19">
    <source>
        <dbReference type="EMBL" id="NYI97664.1"/>
    </source>
</evidence>
<feature type="domain" description="Galactose-1-phosphate uridyl transferase C-terminal" evidence="18">
    <location>
        <begin position="219"/>
        <end position="376"/>
    </location>
</feature>
<keyword evidence="20" id="KW-1185">Reference proteome</keyword>
<evidence type="ECO:0000313" key="20">
    <source>
        <dbReference type="Proteomes" id="UP000575985"/>
    </source>
</evidence>
<evidence type="ECO:0000256" key="16">
    <source>
        <dbReference type="SAM" id="MobiDB-lite"/>
    </source>
</evidence>
<comment type="catalytic activity">
    <reaction evidence="1 15">
        <text>alpha-D-galactose 1-phosphate + UDP-alpha-D-glucose = alpha-D-glucose 1-phosphate + UDP-alpha-D-galactose</text>
        <dbReference type="Rhea" id="RHEA:13989"/>
        <dbReference type="ChEBI" id="CHEBI:58336"/>
        <dbReference type="ChEBI" id="CHEBI:58601"/>
        <dbReference type="ChEBI" id="CHEBI:58885"/>
        <dbReference type="ChEBI" id="CHEBI:66914"/>
        <dbReference type="EC" id="2.7.7.12"/>
    </reaction>
</comment>
<evidence type="ECO:0000256" key="8">
    <source>
        <dbReference type="ARBA" id="ARBA00022695"/>
    </source>
</evidence>
<evidence type="ECO:0000256" key="13">
    <source>
        <dbReference type="NCBIfam" id="TIGR00209"/>
    </source>
</evidence>
<dbReference type="InterPro" id="IPR019779">
    <property type="entry name" value="GalP_UDPtransf1_His-AS"/>
</dbReference>
<dbReference type="PROSITE" id="PS00117">
    <property type="entry name" value="GAL_P_UDP_TRANSF_I"/>
    <property type="match status" value="1"/>
</dbReference>
<dbReference type="Pfam" id="PF02744">
    <property type="entry name" value="GalP_UDP_tr_C"/>
    <property type="match status" value="1"/>
</dbReference>
<name>A0A853BS12_9ACTN</name>
<evidence type="ECO:0000259" key="18">
    <source>
        <dbReference type="Pfam" id="PF02744"/>
    </source>
</evidence>
<evidence type="ECO:0000256" key="1">
    <source>
        <dbReference type="ARBA" id="ARBA00001107"/>
    </source>
</evidence>
<dbReference type="AlphaFoldDB" id="A0A853BS12"/>
<evidence type="ECO:0000256" key="7">
    <source>
        <dbReference type="ARBA" id="ARBA00022679"/>
    </source>
</evidence>
<evidence type="ECO:0000256" key="11">
    <source>
        <dbReference type="ARBA" id="ARBA00023144"/>
    </source>
</evidence>
<evidence type="ECO:0000256" key="12">
    <source>
        <dbReference type="ARBA" id="ARBA00023277"/>
    </source>
</evidence>
<evidence type="ECO:0000256" key="5">
    <source>
        <dbReference type="ARBA" id="ARBA00012384"/>
    </source>
</evidence>
<dbReference type="InterPro" id="IPR005849">
    <property type="entry name" value="GalP_Utransf_N"/>
</dbReference>
<dbReference type="GO" id="GO:0008270">
    <property type="term" value="F:zinc ion binding"/>
    <property type="evidence" value="ECO:0007669"/>
    <property type="project" value="InterPro"/>
</dbReference>
<dbReference type="RefSeq" id="WP_179768968.1">
    <property type="nucleotide sequence ID" value="NZ_JACCFO010000001.1"/>
</dbReference>
<feature type="region of interest" description="Disordered" evidence="16">
    <location>
        <begin position="373"/>
        <end position="405"/>
    </location>
</feature>
<proteinExistence type="inferred from homology"/>
<keyword evidence="9 15" id="KW-0479">Metal-binding</keyword>
<keyword evidence="8 15" id="KW-0548">Nucleotidyltransferase</keyword>
<dbReference type="Pfam" id="PF01087">
    <property type="entry name" value="GalP_UDP_transf"/>
    <property type="match status" value="1"/>
</dbReference>
<organism evidence="19 20">
    <name type="scientific">Streptomonospora nanhaiensis</name>
    <dbReference type="NCBI Taxonomy" id="1323731"/>
    <lineage>
        <taxon>Bacteria</taxon>
        <taxon>Bacillati</taxon>
        <taxon>Actinomycetota</taxon>
        <taxon>Actinomycetes</taxon>
        <taxon>Streptosporangiales</taxon>
        <taxon>Nocardiopsidaceae</taxon>
        <taxon>Streptomonospora</taxon>
    </lineage>
</organism>
<keyword evidence="10" id="KW-0862">Zinc</keyword>
<evidence type="ECO:0000256" key="6">
    <source>
        <dbReference type="ARBA" id="ARBA00016340"/>
    </source>
</evidence>
<feature type="domain" description="Galactose-1-phosphate uridyl transferase N-terminal" evidence="17">
    <location>
        <begin position="46"/>
        <end position="205"/>
    </location>
</feature>